<dbReference type="InterPro" id="IPR033121">
    <property type="entry name" value="PEPTIDASE_A1"/>
</dbReference>
<reference evidence="11 12" key="1">
    <citation type="submission" date="2018-05" db="EMBL/GenBank/DDBJ databases">
        <title>Whole genome sequencing for identification of molecular markers to develop diagnostic detection tools for the regulated plant pathogen Lachnellula willkommii.</title>
        <authorList>
            <person name="Giroux E."/>
            <person name="Bilodeau G."/>
        </authorList>
    </citation>
    <scope>NUCLEOTIDE SEQUENCE [LARGE SCALE GENOMIC DNA]</scope>
    <source>
        <strain evidence="11 12">CBS 203.66</strain>
    </source>
</reference>
<keyword evidence="7" id="KW-1015">Disulfide bond</keyword>
<dbReference type="Gene3D" id="2.40.70.10">
    <property type="entry name" value="Acid Proteases"/>
    <property type="match status" value="2"/>
</dbReference>
<evidence type="ECO:0000256" key="2">
    <source>
        <dbReference type="ARBA" id="ARBA00022670"/>
    </source>
</evidence>
<dbReference type="PANTHER" id="PTHR47966:SF65">
    <property type="entry name" value="ASPARTIC-TYPE ENDOPEPTIDASE"/>
    <property type="match status" value="1"/>
</dbReference>
<dbReference type="InterPro" id="IPR001969">
    <property type="entry name" value="Aspartic_peptidase_AS"/>
</dbReference>
<evidence type="ECO:0000256" key="5">
    <source>
        <dbReference type="ARBA" id="ARBA00022801"/>
    </source>
</evidence>
<keyword evidence="2 8" id="KW-0645">Protease</keyword>
<dbReference type="GO" id="GO:0006508">
    <property type="term" value="P:proteolysis"/>
    <property type="evidence" value="ECO:0007669"/>
    <property type="project" value="UniProtKB-KW"/>
</dbReference>
<evidence type="ECO:0000256" key="6">
    <source>
        <dbReference type="PIRSR" id="PIRSR601461-1"/>
    </source>
</evidence>
<evidence type="ECO:0000313" key="11">
    <source>
        <dbReference type="EMBL" id="TVY14471.1"/>
    </source>
</evidence>
<keyword evidence="5 8" id="KW-0378">Hydrolase</keyword>
<dbReference type="OrthoDB" id="771136at2759"/>
<dbReference type="PROSITE" id="PS51767">
    <property type="entry name" value="PEPTIDASE_A1"/>
    <property type="match status" value="1"/>
</dbReference>
<dbReference type="InterPro" id="IPR033876">
    <property type="entry name" value="SAP-like"/>
</dbReference>
<keyword evidence="3" id="KW-0732">Signal</keyword>
<feature type="active site" evidence="6">
    <location>
        <position position="286"/>
    </location>
</feature>
<dbReference type="PRINTS" id="PR00792">
    <property type="entry name" value="PEPSIN"/>
</dbReference>
<feature type="active site" evidence="6">
    <location>
        <position position="75"/>
    </location>
</feature>
<name>A0A8T9B514_9HELO</name>
<dbReference type="InterPro" id="IPR001461">
    <property type="entry name" value="Aspartic_peptidase_A1"/>
</dbReference>
<evidence type="ECO:0000259" key="10">
    <source>
        <dbReference type="PROSITE" id="PS51767"/>
    </source>
</evidence>
<dbReference type="PANTHER" id="PTHR47966">
    <property type="entry name" value="BETA-SITE APP-CLEAVING ENZYME, ISOFORM A-RELATED"/>
    <property type="match status" value="1"/>
</dbReference>
<dbReference type="SUPFAM" id="SSF50630">
    <property type="entry name" value="Acid proteases"/>
    <property type="match status" value="1"/>
</dbReference>
<feature type="domain" description="Peptidase A1" evidence="10">
    <location>
        <begin position="57"/>
        <end position="413"/>
    </location>
</feature>
<protein>
    <submittedName>
        <fullName evidence="11">Putative aspartic-type endopeptidase OPSB</fullName>
    </submittedName>
</protein>
<feature type="non-terminal residue" evidence="11">
    <location>
        <position position="1"/>
    </location>
</feature>
<evidence type="ECO:0000313" key="12">
    <source>
        <dbReference type="Proteomes" id="UP000469559"/>
    </source>
</evidence>
<dbReference type="GO" id="GO:0004190">
    <property type="term" value="F:aspartic-type endopeptidase activity"/>
    <property type="evidence" value="ECO:0007669"/>
    <property type="project" value="UniProtKB-KW"/>
</dbReference>
<dbReference type="EMBL" id="QGMF01000680">
    <property type="protein sequence ID" value="TVY14471.1"/>
    <property type="molecule type" value="Genomic_DNA"/>
</dbReference>
<keyword evidence="12" id="KW-1185">Reference proteome</keyword>
<comment type="similarity">
    <text evidence="1 8">Belongs to the peptidase A1 family.</text>
</comment>
<evidence type="ECO:0000256" key="9">
    <source>
        <dbReference type="SAM" id="MobiDB-lite"/>
    </source>
</evidence>
<evidence type="ECO:0000256" key="3">
    <source>
        <dbReference type="ARBA" id="ARBA00022729"/>
    </source>
</evidence>
<organism evidence="11 12">
    <name type="scientific">Lachnellula arida</name>
    <dbReference type="NCBI Taxonomy" id="1316785"/>
    <lineage>
        <taxon>Eukaryota</taxon>
        <taxon>Fungi</taxon>
        <taxon>Dikarya</taxon>
        <taxon>Ascomycota</taxon>
        <taxon>Pezizomycotina</taxon>
        <taxon>Leotiomycetes</taxon>
        <taxon>Helotiales</taxon>
        <taxon>Lachnaceae</taxon>
        <taxon>Lachnellula</taxon>
    </lineage>
</organism>
<evidence type="ECO:0000256" key="4">
    <source>
        <dbReference type="ARBA" id="ARBA00022750"/>
    </source>
</evidence>
<evidence type="ECO:0000256" key="8">
    <source>
        <dbReference type="RuleBase" id="RU000454"/>
    </source>
</evidence>
<sequence>MKSPRGLTALAGAILVSYTAATVTMNIARGPNLNKRSLVARDSITAVLNNNITGGSYYVDVNVGSPGQKQTVALDTGSSDVWLLSSTADLCTDPDLQETLGDGCATTFDHSSSSTYKLVKQGGFDIQYVDQSGASGDYISDVFQIGGATIKTLEMGLGYKATIGTGLIGIGYSLNEASDSRHNTAPFTYPSIIDTMFSQGLIDSKSYSLYLNDLDASTGSIIFGGLDADKYHGDLLQMPVVPTRLRNGSSVYLDLGVALTSFGITGQQGNTVNLTSTGFKEVAILDSGTTITYLPTSLIAETYQKIGAVDDSNGTGIVYIDCDIMKQSPDLTFNYGFGGPSGLSIAIPINEVVFDLQDILSDPDTQLPTLPFSNPCAFGIYDGGSTGPYILGDTFLRSAYVVYDLENNVIAIAQTNFNSSCSSVVDFQSSATGIPRVSGLASSVDVEATVTSTGLPGIGGGKNTPSESGSDSRGASKTASVTGLVTTDAVGVLTGSTSVAKATSTTATTATSTPTSTASQSQSKSATAGSVPAFDARGVVRLAIAGLCVVLGAH</sequence>
<dbReference type="InterPro" id="IPR021109">
    <property type="entry name" value="Peptidase_aspartic_dom_sf"/>
</dbReference>
<feature type="compositionally biased region" description="Polar residues" evidence="9">
    <location>
        <begin position="463"/>
        <end position="480"/>
    </location>
</feature>
<comment type="caution">
    <text evidence="11">The sequence shown here is derived from an EMBL/GenBank/DDBJ whole genome shotgun (WGS) entry which is preliminary data.</text>
</comment>
<gene>
    <name evidence="11" type="primary">OPSB_2</name>
    <name evidence="11" type="ORF">LARI1_G007393</name>
</gene>
<proteinExistence type="inferred from homology"/>
<feature type="disulfide bond" evidence="7">
    <location>
        <begin position="322"/>
        <end position="376"/>
    </location>
</feature>
<dbReference type="Proteomes" id="UP000469559">
    <property type="component" value="Unassembled WGS sequence"/>
</dbReference>
<evidence type="ECO:0000256" key="7">
    <source>
        <dbReference type="PIRSR" id="PIRSR601461-2"/>
    </source>
</evidence>
<dbReference type="CDD" id="cd05474">
    <property type="entry name" value="SAP_like"/>
    <property type="match status" value="1"/>
</dbReference>
<feature type="region of interest" description="Disordered" evidence="9">
    <location>
        <begin position="452"/>
        <end position="480"/>
    </location>
</feature>
<feature type="region of interest" description="Disordered" evidence="9">
    <location>
        <begin position="503"/>
        <end position="530"/>
    </location>
</feature>
<dbReference type="PROSITE" id="PS00141">
    <property type="entry name" value="ASP_PROTEASE"/>
    <property type="match status" value="2"/>
</dbReference>
<evidence type="ECO:0000256" key="1">
    <source>
        <dbReference type="ARBA" id="ARBA00007447"/>
    </source>
</evidence>
<dbReference type="Pfam" id="PF00026">
    <property type="entry name" value="Asp"/>
    <property type="match status" value="1"/>
</dbReference>
<keyword evidence="4 8" id="KW-0064">Aspartyl protease</keyword>
<accession>A0A8T9B514</accession>
<dbReference type="AlphaFoldDB" id="A0A8T9B514"/>